<reference evidence="1" key="1">
    <citation type="submission" date="2015-11" db="EMBL/GenBank/DDBJ databases">
        <title>De novo transcriptome assembly of four potential Pierce s Disease insect vectors from Arizona vineyards.</title>
        <authorList>
            <person name="Tassone E.E."/>
        </authorList>
    </citation>
    <scope>NUCLEOTIDE SEQUENCE</scope>
</reference>
<organism evidence="1">
    <name type="scientific">Homalodisca liturata</name>
    <dbReference type="NCBI Taxonomy" id="320908"/>
    <lineage>
        <taxon>Eukaryota</taxon>
        <taxon>Metazoa</taxon>
        <taxon>Ecdysozoa</taxon>
        <taxon>Arthropoda</taxon>
        <taxon>Hexapoda</taxon>
        <taxon>Insecta</taxon>
        <taxon>Pterygota</taxon>
        <taxon>Neoptera</taxon>
        <taxon>Paraneoptera</taxon>
        <taxon>Hemiptera</taxon>
        <taxon>Auchenorrhyncha</taxon>
        <taxon>Membracoidea</taxon>
        <taxon>Cicadellidae</taxon>
        <taxon>Cicadellinae</taxon>
        <taxon>Proconiini</taxon>
        <taxon>Homalodisca</taxon>
    </lineage>
</organism>
<feature type="non-terminal residue" evidence="1">
    <location>
        <position position="161"/>
    </location>
</feature>
<evidence type="ECO:0000313" key="1">
    <source>
        <dbReference type="EMBL" id="JAS87224.1"/>
    </source>
</evidence>
<dbReference type="EMBL" id="GECU01020482">
    <property type="protein sequence ID" value="JAS87224.1"/>
    <property type="molecule type" value="Transcribed_RNA"/>
</dbReference>
<accession>A0A1B6IJY5</accession>
<gene>
    <name evidence="1" type="ORF">g.12138</name>
</gene>
<dbReference type="AlphaFoldDB" id="A0A1B6IJY5"/>
<proteinExistence type="predicted"/>
<sequence length="161" mass="18553">MVNVTSEEAKKLDEIEKKLIKEFKEQIRIDEKEQEFIQKINQPVTSAIKNVEGKIENVLSDNQNLMNLVPVVRQFADISIPESEVEEFELPKLPSSTPFRPRIIEDSTIVEPISPGTTDIIIGEIGKKFLPRAKDDKFGLYWERKKKSFMIGNLPVNFEHN</sequence>
<name>A0A1B6IJY5_9HEMI</name>
<protein>
    <submittedName>
        <fullName evidence="1">Uncharacterized protein</fullName>
    </submittedName>
</protein>